<accession>A0A8I1JL72</accession>
<reference evidence="1" key="1">
    <citation type="submission" date="2020-12" db="EMBL/GenBank/DDBJ databases">
        <title>Enhanced detection system for hospital associated transmission using whole genome sequencing surveillance.</title>
        <authorList>
            <person name="Harrison L.H."/>
            <person name="Van Tyne D."/>
            <person name="Marsh J.W."/>
            <person name="Griffith M.P."/>
            <person name="Snyder D.J."/>
            <person name="Cooper V.S."/>
            <person name="Mustapha M."/>
        </authorList>
    </citation>
    <scope>NUCLEOTIDE SEQUENCE</scope>
    <source>
        <strain evidence="1">PSB00042</strain>
    </source>
</reference>
<sequence length="89" mass="10292">MSTAVDQPRLALFKCTDRYGLFHDSRFAENQAKAEQMLFADVTDERRRRLGARVERSYERIDPPGHQSAPLSDDYYDLAIPCTMDMETC</sequence>
<evidence type="ECO:0000313" key="1">
    <source>
        <dbReference type="EMBL" id="MBI6885788.1"/>
    </source>
</evidence>
<gene>
    <name evidence="1" type="ORF">JEU22_17925</name>
</gene>
<proteinExistence type="predicted"/>
<evidence type="ECO:0000313" key="2">
    <source>
        <dbReference type="Proteomes" id="UP000637061"/>
    </source>
</evidence>
<dbReference type="RefSeq" id="WP_198747716.1">
    <property type="nucleotide sequence ID" value="NZ_JAEHTE010000023.1"/>
</dbReference>
<organism evidence="1 2">
    <name type="scientific">Pseudomonas putida</name>
    <name type="common">Arthrobacter siderocapsulatus</name>
    <dbReference type="NCBI Taxonomy" id="303"/>
    <lineage>
        <taxon>Bacteria</taxon>
        <taxon>Pseudomonadati</taxon>
        <taxon>Pseudomonadota</taxon>
        <taxon>Gammaproteobacteria</taxon>
        <taxon>Pseudomonadales</taxon>
        <taxon>Pseudomonadaceae</taxon>
        <taxon>Pseudomonas</taxon>
    </lineage>
</organism>
<protein>
    <submittedName>
        <fullName evidence="1">Uncharacterized protein</fullName>
    </submittedName>
</protein>
<dbReference type="Proteomes" id="UP000637061">
    <property type="component" value="Unassembled WGS sequence"/>
</dbReference>
<dbReference type="AlphaFoldDB" id="A0A8I1JL72"/>
<name>A0A8I1JL72_PSEPU</name>
<comment type="caution">
    <text evidence="1">The sequence shown here is derived from an EMBL/GenBank/DDBJ whole genome shotgun (WGS) entry which is preliminary data.</text>
</comment>
<dbReference type="EMBL" id="JAEHTE010000023">
    <property type="protein sequence ID" value="MBI6885788.1"/>
    <property type="molecule type" value="Genomic_DNA"/>
</dbReference>